<reference evidence="1" key="3">
    <citation type="submission" date="2025-09" db="UniProtKB">
        <authorList>
            <consortium name="Ensembl"/>
        </authorList>
    </citation>
    <scope>IDENTIFICATION</scope>
</reference>
<proteinExistence type="predicted"/>
<dbReference type="HOGENOM" id="CLU_3335299_0_0_1"/>
<dbReference type="Ensembl" id="ENSCSAVT00000019101.1">
    <property type="protein sequence ID" value="ENSCSAVP00000018894.1"/>
    <property type="gene ID" value="ENSCSAVG00000011094.1"/>
</dbReference>
<sequence>MTPQSILKVKLNVLRGQVTIASMHCSKYFDNHLHQSLW</sequence>
<reference evidence="1" key="2">
    <citation type="submission" date="2025-08" db="UniProtKB">
        <authorList>
            <consortium name="Ensembl"/>
        </authorList>
    </citation>
    <scope>IDENTIFICATION</scope>
</reference>
<keyword evidence="2" id="KW-1185">Reference proteome</keyword>
<evidence type="ECO:0000313" key="2">
    <source>
        <dbReference type="Proteomes" id="UP000007875"/>
    </source>
</evidence>
<dbReference type="AlphaFoldDB" id="H2ZMS8"/>
<name>H2ZMS8_CIOSA</name>
<reference evidence="2" key="1">
    <citation type="submission" date="2003-08" db="EMBL/GenBank/DDBJ databases">
        <authorList>
            <person name="Birren B."/>
            <person name="Nusbaum C."/>
            <person name="Abebe A."/>
            <person name="Abouelleil A."/>
            <person name="Adekoya E."/>
            <person name="Ait-zahra M."/>
            <person name="Allen N."/>
            <person name="Allen T."/>
            <person name="An P."/>
            <person name="Anderson M."/>
            <person name="Anderson S."/>
            <person name="Arachchi H."/>
            <person name="Armbruster J."/>
            <person name="Bachantsang P."/>
            <person name="Baldwin J."/>
            <person name="Barry A."/>
            <person name="Bayul T."/>
            <person name="Blitshsteyn B."/>
            <person name="Bloom T."/>
            <person name="Blye J."/>
            <person name="Boguslavskiy L."/>
            <person name="Borowsky M."/>
            <person name="Boukhgalter B."/>
            <person name="Brunache A."/>
            <person name="Butler J."/>
            <person name="Calixte N."/>
            <person name="Calvo S."/>
            <person name="Camarata J."/>
            <person name="Campo K."/>
            <person name="Chang J."/>
            <person name="Cheshatsang Y."/>
            <person name="Citroen M."/>
            <person name="Collymore A."/>
            <person name="Considine T."/>
            <person name="Cook A."/>
            <person name="Cooke P."/>
            <person name="Corum B."/>
            <person name="Cuomo C."/>
            <person name="David R."/>
            <person name="Dawoe T."/>
            <person name="Degray S."/>
            <person name="Dodge S."/>
            <person name="Dooley K."/>
            <person name="Dorje P."/>
            <person name="Dorjee K."/>
            <person name="Dorris L."/>
            <person name="Duffey N."/>
            <person name="Dupes A."/>
            <person name="Elkins T."/>
            <person name="Engels R."/>
            <person name="Erickson J."/>
            <person name="Farina A."/>
            <person name="Faro S."/>
            <person name="Ferreira P."/>
            <person name="Fischer H."/>
            <person name="Fitzgerald M."/>
            <person name="Foley K."/>
            <person name="Gage D."/>
            <person name="Galagan J."/>
            <person name="Gearin G."/>
            <person name="Gnerre S."/>
            <person name="Gnirke A."/>
            <person name="Goyette A."/>
            <person name="Graham J."/>
            <person name="Grandbois E."/>
            <person name="Gyaltsen K."/>
            <person name="Hafez N."/>
            <person name="Hagopian D."/>
            <person name="Hagos B."/>
            <person name="Hall J."/>
            <person name="Hatcher B."/>
            <person name="Heller A."/>
            <person name="Higgins H."/>
            <person name="Honan T."/>
            <person name="Horn A."/>
            <person name="Houde N."/>
            <person name="Hughes L."/>
            <person name="Hulme W."/>
            <person name="Husby E."/>
            <person name="Iliev I."/>
            <person name="Jaffe D."/>
            <person name="Jones C."/>
            <person name="Kamal M."/>
            <person name="Kamat A."/>
            <person name="Kamvysselis M."/>
            <person name="Karlsson E."/>
            <person name="Kells C."/>
            <person name="Kieu A."/>
            <person name="Kisner P."/>
            <person name="Kodira C."/>
            <person name="Kulbokas E."/>
            <person name="Labutti K."/>
            <person name="Lama D."/>
            <person name="Landers T."/>
            <person name="Leger J."/>
            <person name="Levine S."/>
            <person name="Lewis D."/>
            <person name="Lewis T."/>
            <person name="Lindblad-toh K."/>
            <person name="Liu X."/>
            <person name="Lokyitsang T."/>
            <person name="Lokyitsang Y."/>
            <person name="Lucien O."/>
            <person name="Lui A."/>
            <person name="Ma L.J."/>
            <person name="Mabbitt R."/>
            <person name="Macdonald J."/>
            <person name="Maclean C."/>
            <person name="Major J."/>
            <person name="Manning J."/>
            <person name="Marabella R."/>
            <person name="Maru K."/>
            <person name="Matthews C."/>
            <person name="Mauceli E."/>
            <person name="Mccarthy M."/>
            <person name="Mcdonough S."/>
            <person name="Mcghee T."/>
            <person name="Meldrim J."/>
            <person name="Meneus L."/>
            <person name="Mesirov J."/>
            <person name="Mihalev A."/>
            <person name="Mihova T."/>
            <person name="Mikkelsen T."/>
            <person name="Mlenga V."/>
            <person name="Moru K."/>
            <person name="Mozes J."/>
            <person name="Mulrain L."/>
            <person name="Munson G."/>
            <person name="Naylor J."/>
            <person name="Newes C."/>
            <person name="Nguyen C."/>
            <person name="Nguyen N."/>
            <person name="Nguyen T."/>
            <person name="Nicol R."/>
            <person name="Nielsen C."/>
            <person name="Nizzari M."/>
            <person name="Norbu C."/>
            <person name="Norbu N."/>
            <person name="O'donnell P."/>
            <person name="Okoawo O."/>
            <person name="O'leary S."/>
            <person name="Omotosho B."/>
            <person name="O'neill K."/>
            <person name="Osman S."/>
            <person name="Parker S."/>
            <person name="Perrin D."/>
            <person name="Phunkhang P."/>
            <person name="Piqani B."/>
            <person name="Purcell S."/>
            <person name="Rachupka T."/>
            <person name="Ramasamy U."/>
            <person name="Rameau R."/>
            <person name="Ray V."/>
            <person name="Raymond C."/>
            <person name="Retta R."/>
            <person name="Richardson S."/>
            <person name="Rise C."/>
            <person name="Rodriguez J."/>
            <person name="Rogers J."/>
            <person name="Rogov P."/>
            <person name="Rutman M."/>
            <person name="Schupbach R."/>
            <person name="Seaman C."/>
            <person name="Settipalli S."/>
            <person name="Sharpe T."/>
            <person name="Sheridan J."/>
            <person name="Sherpa N."/>
            <person name="Shi J."/>
            <person name="Smirnov S."/>
            <person name="Smith C."/>
            <person name="Sougnez C."/>
            <person name="Spencer B."/>
            <person name="Stalker J."/>
            <person name="Stange-thomann N."/>
            <person name="Stavropoulos S."/>
            <person name="Stetson K."/>
            <person name="Stone C."/>
            <person name="Stone S."/>
            <person name="Stubbs M."/>
            <person name="Talamas J."/>
            <person name="Tchuinga P."/>
            <person name="Tenzing P."/>
            <person name="Tesfaye S."/>
            <person name="Theodore J."/>
            <person name="Thoulutsang Y."/>
            <person name="Topham K."/>
            <person name="Towey S."/>
            <person name="Tsamla T."/>
            <person name="Tsomo N."/>
            <person name="Vallee D."/>
            <person name="Vassiliev H."/>
            <person name="Venkataraman V."/>
            <person name="Vinson J."/>
            <person name="Vo A."/>
            <person name="Wade C."/>
            <person name="Wang S."/>
            <person name="Wangchuk T."/>
            <person name="Wangdi T."/>
            <person name="Whittaker C."/>
            <person name="Wilkinson J."/>
            <person name="Wu Y."/>
            <person name="Wyman D."/>
            <person name="Yadav S."/>
            <person name="Yang S."/>
            <person name="Yang X."/>
            <person name="Yeager S."/>
            <person name="Yee E."/>
            <person name="Young G."/>
            <person name="Zainoun J."/>
            <person name="Zembeck L."/>
            <person name="Zimmer A."/>
            <person name="Zody M."/>
            <person name="Lander E."/>
        </authorList>
    </citation>
    <scope>NUCLEOTIDE SEQUENCE [LARGE SCALE GENOMIC DNA]</scope>
</reference>
<dbReference type="Proteomes" id="UP000007875">
    <property type="component" value="Unassembled WGS sequence"/>
</dbReference>
<evidence type="ECO:0000313" key="1">
    <source>
        <dbReference type="Ensembl" id="ENSCSAVP00000018894.1"/>
    </source>
</evidence>
<accession>H2ZMS8</accession>
<protein>
    <submittedName>
        <fullName evidence="1">Uncharacterized protein</fullName>
    </submittedName>
</protein>
<organism evidence="1 2">
    <name type="scientific">Ciona savignyi</name>
    <name type="common">Pacific transparent sea squirt</name>
    <dbReference type="NCBI Taxonomy" id="51511"/>
    <lineage>
        <taxon>Eukaryota</taxon>
        <taxon>Metazoa</taxon>
        <taxon>Chordata</taxon>
        <taxon>Tunicata</taxon>
        <taxon>Ascidiacea</taxon>
        <taxon>Phlebobranchia</taxon>
        <taxon>Cionidae</taxon>
        <taxon>Ciona</taxon>
    </lineage>
</organism>